<protein>
    <recommendedName>
        <fullName evidence="1">AB hydrolase-1 domain-containing protein</fullName>
    </recommendedName>
</protein>
<organism evidence="2 3">
    <name type="scientific">Gleimia europaea ACS-120-V-Col10b</name>
    <dbReference type="NCBI Taxonomy" id="883069"/>
    <lineage>
        <taxon>Bacteria</taxon>
        <taxon>Bacillati</taxon>
        <taxon>Actinomycetota</taxon>
        <taxon>Actinomycetes</taxon>
        <taxon>Actinomycetales</taxon>
        <taxon>Actinomycetaceae</taxon>
        <taxon>Gleimia</taxon>
    </lineage>
</organism>
<dbReference type="AlphaFoldDB" id="A0A9W5REI8"/>
<proteinExistence type="predicted"/>
<dbReference type="PANTHER" id="PTHR43194:SF5">
    <property type="entry name" value="PIMELOYL-[ACYL-CARRIER PROTEIN] METHYL ESTER ESTERASE"/>
    <property type="match status" value="1"/>
</dbReference>
<evidence type="ECO:0000259" key="1">
    <source>
        <dbReference type="Pfam" id="PF00561"/>
    </source>
</evidence>
<keyword evidence="3" id="KW-1185">Reference proteome</keyword>
<dbReference type="EMBL" id="AGWN01000001">
    <property type="protein sequence ID" value="EPD31058.1"/>
    <property type="molecule type" value="Genomic_DNA"/>
</dbReference>
<accession>A0A9W5REI8</accession>
<dbReference type="GO" id="GO:0003824">
    <property type="term" value="F:catalytic activity"/>
    <property type="evidence" value="ECO:0007669"/>
    <property type="project" value="UniProtKB-ARBA"/>
</dbReference>
<feature type="domain" description="AB hydrolase-1" evidence="1">
    <location>
        <begin position="34"/>
        <end position="145"/>
    </location>
</feature>
<dbReference type="Gene3D" id="3.40.50.1820">
    <property type="entry name" value="alpha/beta hydrolase"/>
    <property type="match status" value="2"/>
</dbReference>
<comment type="caution">
    <text evidence="2">The sequence shown here is derived from an EMBL/GenBank/DDBJ whole genome shotgun (WGS) entry which is preliminary data.</text>
</comment>
<reference evidence="2 3" key="1">
    <citation type="submission" date="2013-05" db="EMBL/GenBank/DDBJ databases">
        <title>The Genome Sequence of Actinomyces europaeus ACS-120-V-COL10B.</title>
        <authorList>
            <consortium name="The Broad Institute Genomics Platform"/>
            <person name="Earl A."/>
            <person name="Ward D."/>
            <person name="Feldgarden M."/>
            <person name="Gevers D."/>
            <person name="Saerens B."/>
            <person name="Vaneechoutte M."/>
            <person name="Walker B."/>
            <person name="Young S."/>
            <person name="Zeng Q."/>
            <person name="Gargeya S."/>
            <person name="Fitzgerald M."/>
            <person name="Haas B."/>
            <person name="Abouelleil A."/>
            <person name="Allen A.W."/>
            <person name="Alvarado L."/>
            <person name="Arachchi H.M."/>
            <person name="Berlin A.M."/>
            <person name="Chapman S.B."/>
            <person name="Gainer-Dewar J."/>
            <person name="Goldberg J."/>
            <person name="Griggs A."/>
            <person name="Gujja S."/>
            <person name="Hansen M."/>
            <person name="Howarth C."/>
            <person name="Imamovic A."/>
            <person name="Ireland A."/>
            <person name="Larimer J."/>
            <person name="McCowan C."/>
            <person name="Murphy C."/>
            <person name="Pearson M."/>
            <person name="Poon T.W."/>
            <person name="Priest M."/>
            <person name="Roberts A."/>
            <person name="Saif S."/>
            <person name="Shea T."/>
            <person name="Sisk P."/>
            <person name="Sykes S."/>
            <person name="Wortman J."/>
            <person name="Nusbaum C."/>
            <person name="Birren B."/>
        </authorList>
    </citation>
    <scope>NUCLEOTIDE SEQUENCE [LARGE SCALE GENOMIC DNA]</scope>
    <source>
        <strain evidence="2 3">ACS-120-V-Col10b</strain>
    </source>
</reference>
<dbReference type="PANTHER" id="PTHR43194">
    <property type="entry name" value="HYDROLASE ALPHA/BETA FOLD FAMILY"/>
    <property type="match status" value="1"/>
</dbReference>
<dbReference type="Proteomes" id="UP000014387">
    <property type="component" value="Unassembled WGS sequence"/>
</dbReference>
<dbReference type="InterPro" id="IPR029058">
    <property type="entry name" value="AB_hydrolase_fold"/>
</dbReference>
<name>A0A9W5REI8_9ACTO</name>
<dbReference type="RefSeq" id="WP_016444170.1">
    <property type="nucleotide sequence ID" value="NZ_KE150266.1"/>
</dbReference>
<evidence type="ECO:0000313" key="2">
    <source>
        <dbReference type="EMBL" id="EPD31058.1"/>
    </source>
</evidence>
<dbReference type="InterPro" id="IPR050228">
    <property type="entry name" value="Carboxylesterase_BioH"/>
</dbReference>
<dbReference type="InterPro" id="IPR000073">
    <property type="entry name" value="AB_hydrolase_1"/>
</dbReference>
<sequence>MSDYTVTNSLVSIGDGMLMRVHRFCRDFIDEGAPTFVLVHGIGVSSEYFVPLAQRLVEHGDVITLDLPGFGDTTRPPHPLSIAGFAAATHKIMRFEGVKNPVMLGHSMGAQVVTEMAARDPEWINRILLIGPPINALERTFVQAGLRFAQSSIFEPFAVSRFAVGAYLRSGLAWFMETLPQMVAYPIGVRLADARARTYLMRGEHDAVAPRTWLEDLRLAAASGTGLDAPIFEVKDGAHSVIVAHADEVAHALITLSQEPPAKASPRAEAGNVAGQERVKQLAETAASAARTPETGSGVWEQLRENSVTTPPLRRATVIALTDYARSGVQALRAALIRAGLAGEPAASMRFAGGSVCIGIPGIVETSEHLHLAGHALHSAGWDVHFVTALDHLNGPIPLFARRLEKYLADQNLQDVVLFAHSKGGLIGKTAMTGPQGWRIRAMVTLGTPYAGSPLANYAPKLLRVADMRTDALSLRTQYEDIRVNPRITSIQARWDQQVPNGSWLPGARVVTANVYGHNNLLTAPAALRVLVAEMERHKPRA</sequence>
<dbReference type="OrthoDB" id="9770427at2"/>
<dbReference type="SUPFAM" id="SSF53474">
    <property type="entry name" value="alpha/beta-Hydrolases"/>
    <property type="match status" value="2"/>
</dbReference>
<evidence type="ECO:0000313" key="3">
    <source>
        <dbReference type="Proteomes" id="UP000014387"/>
    </source>
</evidence>
<dbReference type="Pfam" id="PF00561">
    <property type="entry name" value="Abhydrolase_1"/>
    <property type="match status" value="1"/>
</dbReference>
<gene>
    <name evidence="2" type="ORF">HMPREF9238_00815</name>
</gene>